<dbReference type="Pfam" id="PF02563">
    <property type="entry name" value="Poly_export"/>
    <property type="match status" value="1"/>
</dbReference>
<keyword evidence="1 4" id="KW-0732">Signal</keyword>
<name>A0A5C4XJY1_9HYPH</name>
<evidence type="ECO:0000256" key="4">
    <source>
        <dbReference type="SAM" id="SignalP"/>
    </source>
</evidence>
<dbReference type="PANTHER" id="PTHR33619:SF3">
    <property type="entry name" value="POLYSACCHARIDE EXPORT PROTEIN GFCE-RELATED"/>
    <property type="match status" value="1"/>
</dbReference>
<organism evidence="7 8">
    <name type="scientific">Aliirhizobium smilacinae</name>
    <dbReference type="NCBI Taxonomy" id="1395944"/>
    <lineage>
        <taxon>Bacteria</taxon>
        <taxon>Pseudomonadati</taxon>
        <taxon>Pseudomonadota</taxon>
        <taxon>Alphaproteobacteria</taxon>
        <taxon>Hyphomicrobiales</taxon>
        <taxon>Rhizobiaceae</taxon>
        <taxon>Aliirhizobium</taxon>
    </lineage>
</organism>
<feature type="domain" description="AprE-like long alpha-helical hairpin" evidence="6">
    <location>
        <begin position="168"/>
        <end position="352"/>
    </location>
</feature>
<feature type="domain" description="Polysaccharide export protein N-terminal" evidence="5">
    <location>
        <begin position="36"/>
        <end position="117"/>
    </location>
</feature>
<feature type="chain" id="PRO_5022729055" evidence="4">
    <location>
        <begin position="33"/>
        <end position="435"/>
    </location>
</feature>
<feature type="region of interest" description="Disordered" evidence="3">
    <location>
        <begin position="411"/>
        <end position="435"/>
    </location>
</feature>
<accession>A0A5C4XJY1</accession>
<reference evidence="7 8" key="1">
    <citation type="submission" date="2019-06" db="EMBL/GenBank/DDBJ databases">
        <title>The draft genome of Rhizobium smilacinae PTYR-5.</title>
        <authorList>
            <person name="Liu L."/>
            <person name="Li L."/>
            <person name="Zhang X."/>
        </authorList>
    </citation>
    <scope>NUCLEOTIDE SEQUENCE [LARGE SCALE GENOMIC DNA]</scope>
    <source>
        <strain evidence="7 8">PTYR-5</strain>
    </source>
</reference>
<proteinExistence type="predicted"/>
<protein>
    <submittedName>
        <fullName evidence="7">Exopolysaccharide biosynthesis protein</fullName>
    </submittedName>
</protein>
<sequence length="435" mass="48179">MRHLFCNPRVFRAVMASTLSVVLAGIAPPALADNIPLAPQSKVRMTIVQWSPSKSQYERWDAISGEYTVSDTSALVLPFLGPVPIGLMDVTELADEIAQRLQQKISLVQRPTVTLEVIEYPPVYVAGAVSRPGEYKFYPGLTVLQSLTMSGGPLRITSQQHLQTINLKGELQEIEQSLLRRSAKLARLRAEMEGSTDITFEQPLDMDPHYAAAIFDQERVISQTRSNALARQLKAFAELGDLLNTEVDTLSQKLEGAENNIKSVEDQLNSVKTLVEQGLAIASRQLELERLLTAYRSDRLDILTSMMRARQGISEARRNLEGLHDTRRSEIASELQAEQANFDQLKMKRETTQKLLIENLLDDDRSQRPGEDLPLVFTVSRRKDGQITQFVASETTALAPGDVVKVVQPLLSGGSSRATPVPPPETATQPDQASQ</sequence>
<evidence type="ECO:0000313" key="8">
    <source>
        <dbReference type="Proteomes" id="UP000311605"/>
    </source>
</evidence>
<dbReference type="InterPro" id="IPR049712">
    <property type="entry name" value="Poly_export"/>
</dbReference>
<dbReference type="Gene3D" id="3.10.560.10">
    <property type="entry name" value="Outer membrane lipoprotein wza domain like"/>
    <property type="match status" value="1"/>
</dbReference>
<dbReference type="AlphaFoldDB" id="A0A5C4XJY1"/>
<feature type="compositionally biased region" description="Polar residues" evidence="3">
    <location>
        <begin position="426"/>
        <end position="435"/>
    </location>
</feature>
<dbReference type="PANTHER" id="PTHR33619">
    <property type="entry name" value="POLYSACCHARIDE EXPORT PROTEIN GFCE-RELATED"/>
    <property type="match status" value="1"/>
</dbReference>
<dbReference type="OrthoDB" id="9798876at2"/>
<gene>
    <name evidence="7" type="ORF">FHP24_12460</name>
</gene>
<evidence type="ECO:0000256" key="2">
    <source>
        <dbReference type="SAM" id="Coils"/>
    </source>
</evidence>
<evidence type="ECO:0000313" key="7">
    <source>
        <dbReference type="EMBL" id="TNM63608.1"/>
    </source>
</evidence>
<feature type="signal peptide" evidence="4">
    <location>
        <begin position="1"/>
        <end position="32"/>
    </location>
</feature>
<evidence type="ECO:0000259" key="5">
    <source>
        <dbReference type="Pfam" id="PF02563"/>
    </source>
</evidence>
<comment type="caution">
    <text evidence="7">The sequence shown here is derived from an EMBL/GenBank/DDBJ whole genome shotgun (WGS) entry which is preliminary data.</text>
</comment>
<dbReference type="RefSeq" id="WP_139676516.1">
    <property type="nucleotide sequence ID" value="NZ_VDMN01000002.1"/>
</dbReference>
<dbReference type="Proteomes" id="UP000311605">
    <property type="component" value="Unassembled WGS sequence"/>
</dbReference>
<evidence type="ECO:0000259" key="6">
    <source>
        <dbReference type="Pfam" id="PF25994"/>
    </source>
</evidence>
<dbReference type="Gene3D" id="3.30.1950.10">
    <property type="entry name" value="wza like domain"/>
    <property type="match status" value="1"/>
</dbReference>
<dbReference type="InterPro" id="IPR003715">
    <property type="entry name" value="Poly_export_N"/>
</dbReference>
<dbReference type="EMBL" id="VDMN01000002">
    <property type="protein sequence ID" value="TNM63608.1"/>
    <property type="molecule type" value="Genomic_DNA"/>
</dbReference>
<evidence type="ECO:0000256" key="3">
    <source>
        <dbReference type="SAM" id="MobiDB-lite"/>
    </source>
</evidence>
<dbReference type="GO" id="GO:0015159">
    <property type="term" value="F:polysaccharide transmembrane transporter activity"/>
    <property type="evidence" value="ECO:0007669"/>
    <property type="project" value="InterPro"/>
</dbReference>
<keyword evidence="2" id="KW-0175">Coiled coil</keyword>
<feature type="coiled-coil region" evidence="2">
    <location>
        <begin position="240"/>
        <end position="274"/>
    </location>
</feature>
<dbReference type="InterPro" id="IPR058781">
    <property type="entry name" value="HH_AprE-like"/>
</dbReference>
<keyword evidence="8" id="KW-1185">Reference proteome</keyword>
<dbReference type="Pfam" id="PF25994">
    <property type="entry name" value="HH_AprE"/>
    <property type="match status" value="1"/>
</dbReference>
<evidence type="ECO:0000256" key="1">
    <source>
        <dbReference type="ARBA" id="ARBA00022729"/>
    </source>
</evidence>